<evidence type="ECO:0000313" key="3">
    <source>
        <dbReference type="Proteomes" id="UP000247727"/>
    </source>
</evidence>
<feature type="transmembrane region" description="Helical" evidence="1">
    <location>
        <begin position="12"/>
        <end position="38"/>
    </location>
</feature>
<feature type="transmembrane region" description="Helical" evidence="1">
    <location>
        <begin position="128"/>
        <end position="145"/>
    </location>
</feature>
<feature type="transmembrane region" description="Helical" evidence="1">
    <location>
        <begin position="299"/>
        <end position="318"/>
    </location>
</feature>
<feature type="transmembrane region" description="Helical" evidence="1">
    <location>
        <begin position="345"/>
        <end position="368"/>
    </location>
</feature>
<accession>A0A318TYJ6</accession>
<evidence type="ECO:0000313" key="2">
    <source>
        <dbReference type="EMBL" id="PYF10242.1"/>
    </source>
</evidence>
<keyword evidence="1" id="KW-0812">Transmembrane</keyword>
<dbReference type="RefSeq" id="WP_110805427.1">
    <property type="nucleotide sequence ID" value="NZ_QJTK01000005.1"/>
</dbReference>
<comment type="caution">
    <text evidence="2">The sequence shown here is derived from an EMBL/GenBank/DDBJ whole genome shotgun (WGS) entry which is preliminary data.</text>
</comment>
<dbReference type="EMBL" id="QJTK01000005">
    <property type="protein sequence ID" value="PYF10242.1"/>
    <property type="molecule type" value="Genomic_DNA"/>
</dbReference>
<dbReference type="Proteomes" id="UP000247727">
    <property type="component" value="Unassembled WGS sequence"/>
</dbReference>
<evidence type="ECO:0000256" key="1">
    <source>
        <dbReference type="SAM" id="Phobius"/>
    </source>
</evidence>
<feature type="transmembrane region" description="Helical" evidence="1">
    <location>
        <begin position="269"/>
        <end position="287"/>
    </location>
</feature>
<keyword evidence="1" id="KW-0472">Membrane</keyword>
<protein>
    <recommendedName>
        <fullName evidence="4">4-amino-4-deoxy-L-arabinose transferase-like glycosyltransferase</fullName>
    </recommendedName>
</protein>
<feature type="transmembrane region" description="Helical" evidence="1">
    <location>
        <begin position="210"/>
        <end position="234"/>
    </location>
</feature>
<keyword evidence="3" id="KW-1185">Reference proteome</keyword>
<feature type="transmembrane region" description="Helical" evidence="1">
    <location>
        <begin position="151"/>
        <end position="168"/>
    </location>
</feature>
<dbReference type="AlphaFoldDB" id="A0A318TYJ6"/>
<organism evidence="2 3">
    <name type="scientific">Rhodobacter viridis</name>
    <dbReference type="NCBI Taxonomy" id="1054202"/>
    <lineage>
        <taxon>Bacteria</taxon>
        <taxon>Pseudomonadati</taxon>
        <taxon>Pseudomonadota</taxon>
        <taxon>Alphaproteobacteria</taxon>
        <taxon>Rhodobacterales</taxon>
        <taxon>Rhodobacter group</taxon>
        <taxon>Rhodobacter</taxon>
    </lineage>
</organism>
<feature type="transmembrane region" description="Helical" evidence="1">
    <location>
        <begin position="175"/>
        <end position="204"/>
    </location>
</feature>
<feature type="transmembrane region" description="Helical" evidence="1">
    <location>
        <begin position="103"/>
        <end position="121"/>
    </location>
</feature>
<keyword evidence="1" id="KW-1133">Transmembrane helix</keyword>
<proteinExistence type="predicted"/>
<reference evidence="2 3" key="1">
    <citation type="submission" date="2018-06" db="EMBL/GenBank/DDBJ databases">
        <title>Genomic Encyclopedia of Type Strains, Phase III (KMG-III): the genomes of soil and plant-associated and newly described type strains.</title>
        <authorList>
            <person name="Whitman W."/>
        </authorList>
    </citation>
    <scope>NUCLEOTIDE SEQUENCE [LARGE SCALE GENOMIC DNA]</scope>
    <source>
        <strain evidence="2 3">JA737</strain>
    </source>
</reference>
<evidence type="ECO:0008006" key="4">
    <source>
        <dbReference type="Google" id="ProtNLM"/>
    </source>
</evidence>
<feature type="transmembrane region" description="Helical" evidence="1">
    <location>
        <begin position="246"/>
        <end position="263"/>
    </location>
</feature>
<name>A0A318TYJ6_9RHOB</name>
<dbReference type="OrthoDB" id="104925at2"/>
<gene>
    <name evidence="2" type="ORF">C8J30_10551</name>
</gene>
<sequence length="525" mass="54622">MIADPRIGAKPGAGTLVPVSALIALATFAALQGVALVLAGGAFDYPLDDVYIHLSMAEGIAAGGYGINPGEYASASSSILYPLLLVPFAGTAVQGVLPLLWNTLSVALAGGLWGFALANSGLGARGRWTLAALVPVGFNIAGVGFTGMENSLHAVAAMATVIGLWSYLREGRIGLLLIAGTLAAPLLRLEGLALSGLVCATLALRGRVRMATALGIGIAAPVLGFMTFLLHLGLEPLPASVIAKRAMVGAGTSGITRLIATLGTNLGSLPGLILAAMTATCLALPLLAPGCRRDGRGWLLAVLGIAGLAHLLAAQIGWMNRYEHYILMAELTGLMLVTTGAGSRLAAWASGLFTALALFAAVGFWTPITLRTIWNPRAIHLQQAQMARFAKDWVKAPVAVNDIGWVAWQNPNDVLDLWGLGSLEALNARLSAGVPGWAGPLVRAHGVDLVMIYDSWLRIGKSPDWVRLGQLDMENPHGALGDMSVDFYAARPEVAQELQAKLADFAMTLPKDAVIRLDPLTGGAP</sequence>